<evidence type="ECO:0000313" key="3">
    <source>
        <dbReference type="Proteomes" id="UP001227192"/>
    </source>
</evidence>
<proteinExistence type="predicted"/>
<accession>A0AAI9X557</accession>
<dbReference type="AlphaFoldDB" id="A0AAI9X557"/>
<name>A0AAI9X557_PENTH</name>
<evidence type="ECO:0000313" key="2">
    <source>
        <dbReference type="EMBL" id="KAJ9484077.1"/>
    </source>
</evidence>
<gene>
    <name evidence="2" type="ORF">VN97_g9323</name>
</gene>
<evidence type="ECO:0000256" key="1">
    <source>
        <dbReference type="SAM" id="MobiDB-lite"/>
    </source>
</evidence>
<reference evidence="2" key="1">
    <citation type="submission" date="2015-06" db="EMBL/GenBank/DDBJ databases">
        <authorList>
            <person name="Nguyen H."/>
        </authorList>
    </citation>
    <scope>NUCLEOTIDE SEQUENCE</scope>
    <source>
        <strain evidence="2">DAOM 180753</strain>
    </source>
</reference>
<dbReference type="Proteomes" id="UP001227192">
    <property type="component" value="Unassembled WGS sequence"/>
</dbReference>
<protein>
    <submittedName>
        <fullName evidence="2">Uncharacterized protein</fullName>
    </submittedName>
</protein>
<dbReference type="EMBL" id="LACB01000371">
    <property type="protein sequence ID" value="KAJ9484077.1"/>
    <property type="molecule type" value="Genomic_DNA"/>
</dbReference>
<keyword evidence="3" id="KW-1185">Reference proteome</keyword>
<reference evidence="2" key="2">
    <citation type="journal article" date="2016" name="Fungal Biol.">
        <title>Ochratoxin A production by Penicillium thymicola.</title>
        <authorList>
            <person name="Nguyen H.D.T."/>
            <person name="McMullin D.R."/>
            <person name="Ponomareva E."/>
            <person name="Riley R."/>
            <person name="Pomraning K.R."/>
            <person name="Baker S.E."/>
            <person name="Seifert K.A."/>
        </authorList>
    </citation>
    <scope>NUCLEOTIDE SEQUENCE</scope>
    <source>
        <strain evidence="2">DAOM 180753</strain>
    </source>
</reference>
<sequence length="137" mass="16092">MEERERTNLSTRRHVEACDNGYERCKIGQEISIETRDIWLKTDWEAVKDNPQLLAQPRPNWLFNHDTQAYAYDEFEAAASAVLTGCPYKSRNVPEEGSNHHATDFDEEKWAYRLKEGSTIESKSEEENHNEWKQRMG</sequence>
<organism evidence="2 3">
    <name type="scientific">Penicillium thymicola</name>
    <dbReference type="NCBI Taxonomy" id="293382"/>
    <lineage>
        <taxon>Eukaryota</taxon>
        <taxon>Fungi</taxon>
        <taxon>Dikarya</taxon>
        <taxon>Ascomycota</taxon>
        <taxon>Pezizomycotina</taxon>
        <taxon>Eurotiomycetes</taxon>
        <taxon>Eurotiomycetidae</taxon>
        <taxon>Eurotiales</taxon>
        <taxon>Aspergillaceae</taxon>
        <taxon>Penicillium</taxon>
    </lineage>
</organism>
<comment type="caution">
    <text evidence="2">The sequence shown here is derived from an EMBL/GenBank/DDBJ whole genome shotgun (WGS) entry which is preliminary data.</text>
</comment>
<feature type="region of interest" description="Disordered" evidence="1">
    <location>
        <begin position="116"/>
        <end position="137"/>
    </location>
</feature>